<keyword evidence="1" id="KW-0812">Transmembrane</keyword>
<protein>
    <recommendedName>
        <fullName evidence="4">DUF3137 domain-containing protein</fullName>
    </recommendedName>
</protein>
<feature type="transmembrane region" description="Helical" evidence="1">
    <location>
        <begin position="6"/>
        <end position="26"/>
    </location>
</feature>
<keyword evidence="3" id="KW-1185">Reference proteome</keyword>
<evidence type="ECO:0000313" key="3">
    <source>
        <dbReference type="Proteomes" id="UP000198662"/>
    </source>
</evidence>
<accession>A0A1G9KM75</accession>
<evidence type="ECO:0000256" key="1">
    <source>
        <dbReference type="SAM" id="Phobius"/>
    </source>
</evidence>
<gene>
    <name evidence="2" type="ORF">SAMN05216298_4144</name>
</gene>
<name>A0A1G9KM75_9ACTN</name>
<sequence>MGVQVAVYGVFALIAAAAVVGAVLALRADARRRALGDPNAQWAAIYGLHYLRVDHAPLHLSQRGPFGGHFTEQFAHVVRGQYRGAPLLAYTYRYRPVLRTLIGEGDSEEEVSFVAVAVPGSFPVLDVAPSGVRSWLPGERVEFESNAFNDRFAVGSPNPRFAYDVIHPRLMEWLMADARALSTGWRLEGPWLMASGEGPLRVSELFVRADFLHDLIAYMPGHLWPDR</sequence>
<dbReference type="Proteomes" id="UP000198662">
    <property type="component" value="Unassembled WGS sequence"/>
</dbReference>
<keyword evidence="1" id="KW-1133">Transmembrane helix</keyword>
<evidence type="ECO:0008006" key="4">
    <source>
        <dbReference type="Google" id="ProtNLM"/>
    </source>
</evidence>
<dbReference type="EMBL" id="FNGF01000006">
    <property type="protein sequence ID" value="SDL50762.1"/>
    <property type="molecule type" value="Genomic_DNA"/>
</dbReference>
<keyword evidence="1" id="KW-0472">Membrane</keyword>
<reference evidence="3" key="1">
    <citation type="submission" date="2016-10" db="EMBL/GenBank/DDBJ databases">
        <authorList>
            <person name="Varghese N."/>
            <person name="Submissions S."/>
        </authorList>
    </citation>
    <scope>NUCLEOTIDE SEQUENCE [LARGE SCALE GENOMIC DNA]</scope>
    <source>
        <strain evidence="3">CGMCC 4.3147</strain>
    </source>
</reference>
<dbReference type="AlphaFoldDB" id="A0A1G9KM75"/>
<evidence type="ECO:0000313" key="2">
    <source>
        <dbReference type="EMBL" id="SDL50762.1"/>
    </source>
</evidence>
<dbReference type="OrthoDB" id="3429251at2"/>
<dbReference type="RefSeq" id="WP_091053341.1">
    <property type="nucleotide sequence ID" value="NZ_FNGF01000006.1"/>
</dbReference>
<dbReference type="STRING" id="380244.SAMN05216298_4144"/>
<organism evidence="2 3">
    <name type="scientific">Glycomyces sambucus</name>
    <dbReference type="NCBI Taxonomy" id="380244"/>
    <lineage>
        <taxon>Bacteria</taxon>
        <taxon>Bacillati</taxon>
        <taxon>Actinomycetota</taxon>
        <taxon>Actinomycetes</taxon>
        <taxon>Glycomycetales</taxon>
        <taxon>Glycomycetaceae</taxon>
        <taxon>Glycomyces</taxon>
    </lineage>
</organism>
<proteinExistence type="predicted"/>